<protein>
    <submittedName>
        <fullName evidence="2">Uncharacterized protein</fullName>
    </submittedName>
</protein>
<reference evidence="2 3" key="1">
    <citation type="submission" date="2014-04" db="EMBL/GenBank/DDBJ databases">
        <authorList>
            <consortium name="DOE Joint Genome Institute"/>
            <person name="Kuo A."/>
            <person name="Girlanda M."/>
            <person name="Perotto S."/>
            <person name="Kohler A."/>
            <person name="Nagy L.G."/>
            <person name="Floudas D."/>
            <person name="Copeland A."/>
            <person name="Barry K.W."/>
            <person name="Cichocki N."/>
            <person name="Veneault-Fourrey C."/>
            <person name="LaButti K."/>
            <person name="Lindquist E.A."/>
            <person name="Lipzen A."/>
            <person name="Lundell T."/>
            <person name="Morin E."/>
            <person name="Murat C."/>
            <person name="Sun H."/>
            <person name="Tunlid A."/>
            <person name="Henrissat B."/>
            <person name="Grigoriev I.V."/>
            <person name="Hibbett D.S."/>
            <person name="Martin F."/>
            <person name="Nordberg H.P."/>
            <person name="Cantor M.N."/>
            <person name="Hua S.X."/>
        </authorList>
    </citation>
    <scope>NUCLEOTIDE SEQUENCE [LARGE SCALE GENOMIC DNA]</scope>
    <source>
        <strain evidence="2 3">MUT 4182</strain>
    </source>
</reference>
<evidence type="ECO:0000313" key="2">
    <source>
        <dbReference type="EMBL" id="KIO18504.1"/>
    </source>
</evidence>
<feature type="compositionally biased region" description="Polar residues" evidence="1">
    <location>
        <begin position="61"/>
        <end position="79"/>
    </location>
</feature>
<dbReference type="OrthoDB" id="3257952at2759"/>
<evidence type="ECO:0000313" key="3">
    <source>
        <dbReference type="Proteomes" id="UP000054248"/>
    </source>
</evidence>
<feature type="region of interest" description="Disordered" evidence="1">
    <location>
        <begin position="105"/>
        <end position="124"/>
    </location>
</feature>
<name>A0A0C3Q5S6_9AGAM</name>
<proteinExistence type="predicted"/>
<accession>A0A0C3Q5S6</accession>
<organism evidence="2 3">
    <name type="scientific">Tulasnella calospora MUT 4182</name>
    <dbReference type="NCBI Taxonomy" id="1051891"/>
    <lineage>
        <taxon>Eukaryota</taxon>
        <taxon>Fungi</taxon>
        <taxon>Dikarya</taxon>
        <taxon>Basidiomycota</taxon>
        <taxon>Agaricomycotina</taxon>
        <taxon>Agaricomycetes</taxon>
        <taxon>Cantharellales</taxon>
        <taxon>Tulasnellaceae</taxon>
        <taxon>Tulasnella</taxon>
    </lineage>
</organism>
<gene>
    <name evidence="2" type="ORF">M407DRAFT_158775</name>
</gene>
<dbReference type="Proteomes" id="UP000054248">
    <property type="component" value="Unassembled WGS sequence"/>
</dbReference>
<reference evidence="3" key="2">
    <citation type="submission" date="2015-01" db="EMBL/GenBank/DDBJ databases">
        <title>Evolutionary Origins and Diversification of the Mycorrhizal Mutualists.</title>
        <authorList>
            <consortium name="DOE Joint Genome Institute"/>
            <consortium name="Mycorrhizal Genomics Consortium"/>
            <person name="Kohler A."/>
            <person name="Kuo A."/>
            <person name="Nagy L.G."/>
            <person name="Floudas D."/>
            <person name="Copeland A."/>
            <person name="Barry K.W."/>
            <person name="Cichocki N."/>
            <person name="Veneault-Fourrey C."/>
            <person name="LaButti K."/>
            <person name="Lindquist E.A."/>
            <person name="Lipzen A."/>
            <person name="Lundell T."/>
            <person name="Morin E."/>
            <person name="Murat C."/>
            <person name="Riley R."/>
            <person name="Ohm R."/>
            <person name="Sun H."/>
            <person name="Tunlid A."/>
            <person name="Henrissat B."/>
            <person name="Grigoriev I.V."/>
            <person name="Hibbett D.S."/>
            <person name="Martin F."/>
        </authorList>
    </citation>
    <scope>NUCLEOTIDE SEQUENCE [LARGE SCALE GENOMIC DNA]</scope>
    <source>
        <strain evidence="3">MUT 4182</strain>
    </source>
</reference>
<dbReference type="HOGENOM" id="CLU_2005583_0_0_1"/>
<feature type="compositionally biased region" description="Low complexity" evidence="1">
    <location>
        <begin position="8"/>
        <end position="28"/>
    </location>
</feature>
<dbReference type="AlphaFoldDB" id="A0A0C3Q5S6"/>
<evidence type="ECO:0000256" key="1">
    <source>
        <dbReference type="SAM" id="MobiDB-lite"/>
    </source>
</evidence>
<feature type="region of interest" description="Disordered" evidence="1">
    <location>
        <begin position="1"/>
        <end position="95"/>
    </location>
</feature>
<dbReference type="EMBL" id="KN823281">
    <property type="protein sequence ID" value="KIO18504.1"/>
    <property type="molecule type" value="Genomic_DNA"/>
</dbReference>
<sequence>MSADPIASTPSTSTSTLSSLSPPRTSRSNQYNLNSPRVPFRNSAQQRASPPPRTEPIAPTTMPSTAPQARQQDTAPSTESRQRFRVPSSSNALNTIRSTFVALSDATAPAVRKPRRSSPLGFRG</sequence>
<keyword evidence="3" id="KW-1185">Reference proteome</keyword>